<feature type="compositionally biased region" description="Polar residues" evidence="10">
    <location>
        <begin position="42"/>
        <end position="67"/>
    </location>
</feature>
<dbReference type="GO" id="GO:0005524">
    <property type="term" value="F:ATP binding"/>
    <property type="evidence" value="ECO:0007669"/>
    <property type="project" value="UniProtKB-KW"/>
</dbReference>
<evidence type="ECO:0000256" key="3">
    <source>
        <dbReference type="ARBA" id="ARBA00022741"/>
    </source>
</evidence>
<dbReference type="EMBL" id="KQ087198">
    <property type="protein sequence ID" value="KLT43152.1"/>
    <property type="molecule type" value="Genomic_DNA"/>
</dbReference>
<dbReference type="FunFam" id="1.20.272.10:FF:000001">
    <property type="entry name" value="Putative AAA family ATPase"/>
    <property type="match status" value="1"/>
</dbReference>
<dbReference type="InterPro" id="IPR051314">
    <property type="entry name" value="AAA_ATPase_RarA/MGS1/WRNIP1"/>
</dbReference>
<evidence type="ECO:0000256" key="4">
    <source>
        <dbReference type="ARBA" id="ARBA00022763"/>
    </source>
</evidence>
<feature type="region of interest" description="Disordered" evidence="10">
    <location>
        <begin position="39"/>
        <end position="102"/>
    </location>
</feature>
<evidence type="ECO:0000256" key="1">
    <source>
        <dbReference type="ARBA" id="ARBA00008959"/>
    </source>
</evidence>
<dbReference type="InterPro" id="IPR021886">
    <property type="entry name" value="MgsA_C"/>
</dbReference>
<keyword evidence="8 9" id="KW-0234">DNA repair</keyword>
<dbReference type="FunFam" id="3.40.50.300:FF:000345">
    <property type="entry name" value="AAA family ATPase"/>
    <property type="match status" value="1"/>
</dbReference>
<dbReference type="Gene3D" id="3.30.160.60">
    <property type="entry name" value="Classic Zinc Finger"/>
    <property type="match status" value="1"/>
</dbReference>
<keyword evidence="3" id="KW-0547">Nucleotide-binding</keyword>
<proteinExistence type="inferred from homology"/>
<dbReference type="Gene3D" id="3.40.50.300">
    <property type="entry name" value="P-loop containing nucleotide triphosphate hydrolases"/>
    <property type="match status" value="1"/>
</dbReference>
<keyword evidence="7" id="KW-0067">ATP-binding</keyword>
<evidence type="ECO:0000313" key="13">
    <source>
        <dbReference type="Proteomes" id="UP000053611"/>
    </source>
</evidence>
<dbReference type="Gene3D" id="1.10.3710.10">
    <property type="entry name" value="DNA polymerase III clamp loader subunits, C-terminal domain"/>
    <property type="match status" value="1"/>
</dbReference>
<dbReference type="STRING" id="879819.A0A0J0XQ02"/>
<feature type="region of interest" description="Disordered" evidence="10">
    <location>
        <begin position="568"/>
        <end position="602"/>
    </location>
</feature>
<dbReference type="GO" id="GO:0003677">
    <property type="term" value="F:DNA binding"/>
    <property type="evidence" value="ECO:0007669"/>
    <property type="project" value="InterPro"/>
</dbReference>
<evidence type="ECO:0000256" key="8">
    <source>
        <dbReference type="ARBA" id="ARBA00023204"/>
    </source>
</evidence>
<dbReference type="CDD" id="cd18139">
    <property type="entry name" value="HLD_clamp_RarA"/>
    <property type="match status" value="1"/>
</dbReference>
<dbReference type="SMART" id="SM00382">
    <property type="entry name" value="AAA"/>
    <property type="match status" value="1"/>
</dbReference>
<dbReference type="RefSeq" id="XP_018279643.1">
    <property type="nucleotide sequence ID" value="XM_018420799.1"/>
</dbReference>
<dbReference type="InterPro" id="IPR032423">
    <property type="entry name" value="AAA_assoc_2"/>
</dbReference>
<keyword evidence="2" id="KW-0479">Metal-binding</keyword>
<dbReference type="InterPro" id="IPR003593">
    <property type="entry name" value="AAA+_ATPase"/>
</dbReference>
<dbReference type="GO" id="GO:0000731">
    <property type="term" value="P:DNA synthesis involved in DNA repair"/>
    <property type="evidence" value="ECO:0007669"/>
    <property type="project" value="TreeGrafter"/>
</dbReference>
<dbReference type="GO" id="GO:0006271">
    <property type="term" value="P:DNA strand elongation involved in DNA replication"/>
    <property type="evidence" value="ECO:0007669"/>
    <property type="project" value="UniProtKB-ARBA"/>
</dbReference>
<dbReference type="PANTHER" id="PTHR13779">
    <property type="entry name" value="WERNER HELICASE-INTERACTING PROTEIN 1 FAMILY MEMBER"/>
    <property type="match status" value="1"/>
</dbReference>
<comment type="similarity">
    <text evidence="1">Belongs to the AAA ATPase family. RarA/MGS1/WRNIP1 subfamily.</text>
</comment>
<dbReference type="InterPro" id="IPR027417">
    <property type="entry name" value="P-loop_NTPase"/>
</dbReference>
<reference evidence="12 13" key="1">
    <citation type="submission" date="2015-03" db="EMBL/GenBank/DDBJ databases">
        <title>Genomics and transcriptomics of the oil-accumulating basidiomycete yeast T. oleaginosus allow insights into substrate utilization and the diverse evolutionary trajectories of mating systems in fungi.</title>
        <authorList>
            <consortium name="DOE Joint Genome Institute"/>
            <person name="Kourist R."/>
            <person name="Kracht O."/>
            <person name="Bracharz F."/>
            <person name="Lipzen A."/>
            <person name="Nolan M."/>
            <person name="Ohm R."/>
            <person name="Grigoriev I."/>
            <person name="Sun S."/>
            <person name="Heitman J."/>
            <person name="Bruck T."/>
            <person name="Nowrousian M."/>
        </authorList>
    </citation>
    <scope>NUCLEOTIDE SEQUENCE [LARGE SCALE GENOMIC DNA]</scope>
    <source>
        <strain evidence="12 13">IBC0246</strain>
    </source>
</reference>
<keyword evidence="4 9" id="KW-0227">DNA damage</keyword>
<dbReference type="Pfam" id="PF12002">
    <property type="entry name" value="MgsA_C"/>
    <property type="match status" value="1"/>
</dbReference>
<dbReference type="Gene3D" id="1.10.8.60">
    <property type="match status" value="1"/>
</dbReference>
<dbReference type="AlphaFoldDB" id="A0A0J0XQ02"/>
<dbReference type="OrthoDB" id="10265467at2759"/>
<dbReference type="CDD" id="cd00009">
    <property type="entry name" value="AAA"/>
    <property type="match status" value="1"/>
</dbReference>
<dbReference type="SUPFAM" id="SSF48019">
    <property type="entry name" value="post-AAA+ oligomerization domain-like"/>
    <property type="match status" value="1"/>
</dbReference>
<dbReference type="Proteomes" id="UP000053611">
    <property type="component" value="Unassembled WGS sequence"/>
</dbReference>
<name>A0A0J0XQ02_9TREE</name>
<evidence type="ECO:0000259" key="11">
    <source>
        <dbReference type="PROSITE" id="PS51908"/>
    </source>
</evidence>
<keyword evidence="6" id="KW-0862">Zinc</keyword>
<evidence type="ECO:0000256" key="5">
    <source>
        <dbReference type="ARBA" id="ARBA00022771"/>
    </source>
</evidence>
<evidence type="ECO:0000313" key="12">
    <source>
        <dbReference type="EMBL" id="KLT43152.1"/>
    </source>
</evidence>
<accession>A0A0J0XQ02</accession>
<gene>
    <name evidence="12" type="ORF">CC85DRAFT_259267</name>
</gene>
<dbReference type="GO" id="GO:0016887">
    <property type="term" value="F:ATP hydrolysis activity"/>
    <property type="evidence" value="ECO:0007669"/>
    <property type="project" value="InterPro"/>
</dbReference>
<organism evidence="12 13">
    <name type="scientific">Cutaneotrichosporon oleaginosum</name>
    <dbReference type="NCBI Taxonomy" id="879819"/>
    <lineage>
        <taxon>Eukaryota</taxon>
        <taxon>Fungi</taxon>
        <taxon>Dikarya</taxon>
        <taxon>Basidiomycota</taxon>
        <taxon>Agaricomycotina</taxon>
        <taxon>Tremellomycetes</taxon>
        <taxon>Trichosporonales</taxon>
        <taxon>Trichosporonaceae</taxon>
        <taxon>Cutaneotrichosporon</taxon>
    </lineage>
</organism>
<evidence type="ECO:0000256" key="6">
    <source>
        <dbReference type="ARBA" id="ARBA00022833"/>
    </source>
</evidence>
<sequence>MSAKRQADVVTCPVCQRSVPAAEINLHLDLRCPGLPAAGPSSPLQASGTQRSLVETSQPETPATRNNAPMFRSRPASQSNGKAGVKRPAPPDPAREDKKPRINALKAAQPLAERSRPTSLSEYVGQGDLVGPGSLLRARIEAGEGVGSCILWGPPGSGKTTLARLIARNANADFRELSATSSGTADVRQVFEQAKNGLSLTGRKTILMVDEIHRFTRPQQDLFLPYVENGWVQLIGATTENPSFKVNGALLSRCQVFTLAKHTPEDLEQILNNALKAVPDPPRLPAALIPFLSEAADGDARQALNGFELALQVCAMPVQTTLDEEADLEAASAKRDGQLMEAVRRGLRKGYNRSGDERYDMISAMHKSIRGSDGSAAMYWLARMLEGGEDPLYIARRLVVVASEDVGLANNEALPLAIAAYQACQFIGMPECRINLAHLVAYLSESPKSTRSYTAYNRAAQLAHQTPLPPVPLQICNAPTKVMKQLGYGRDYAYNPNYAHPVTNDYLPRELQKNSSLLPAPTTQSILRVPSAEEEDKMWDEGKLKEWELDCNGGVPWPGRAVRDAKLMRGESVHRDSQERRDAPPTSPEVDRRPVSESVKDE</sequence>
<dbReference type="PROSITE" id="PS51908">
    <property type="entry name" value="ZF_UBZ4"/>
    <property type="match status" value="1"/>
</dbReference>
<dbReference type="GO" id="GO:0008270">
    <property type="term" value="F:zinc ion binding"/>
    <property type="evidence" value="ECO:0007669"/>
    <property type="project" value="UniProtKB-KW"/>
</dbReference>
<evidence type="ECO:0000256" key="2">
    <source>
        <dbReference type="ARBA" id="ARBA00022723"/>
    </source>
</evidence>
<dbReference type="SMART" id="SM00734">
    <property type="entry name" value="ZnF_Rad18"/>
    <property type="match status" value="1"/>
</dbReference>
<evidence type="ECO:0000256" key="7">
    <source>
        <dbReference type="ARBA" id="ARBA00022840"/>
    </source>
</evidence>
<evidence type="ECO:0000256" key="9">
    <source>
        <dbReference type="PROSITE-ProRule" id="PRU01256"/>
    </source>
</evidence>
<keyword evidence="12" id="KW-0378">Hydrolase</keyword>
<dbReference type="PANTHER" id="PTHR13779:SF7">
    <property type="entry name" value="ATPASE WRNIP1"/>
    <property type="match status" value="1"/>
</dbReference>
<evidence type="ECO:0000256" key="10">
    <source>
        <dbReference type="SAM" id="MobiDB-lite"/>
    </source>
</evidence>
<keyword evidence="5 9" id="KW-0863">Zinc-finger</keyword>
<protein>
    <submittedName>
        <fullName evidence="12">p-loop containing nucleoside triphosphate hydrolase protein</fullName>
    </submittedName>
</protein>
<dbReference type="SUPFAM" id="SSF52540">
    <property type="entry name" value="P-loop containing nucleoside triphosphate hydrolases"/>
    <property type="match status" value="1"/>
</dbReference>
<feature type="domain" description="UBZ4-type" evidence="11">
    <location>
        <begin position="9"/>
        <end position="37"/>
    </location>
</feature>
<dbReference type="GO" id="GO:0008047">
    <property type="term" value="F:enzyme activator activity"/>
    <property type="evidence" value="ECO:0007669"/>
    <property type="project" value="TreeGrafter"/>
</dbReference>
<dbReference type="GO" id="GO:0005634">
    <property type="term" value="C:nucleus"/>
    <property type="evidence" value="ECO:0007669"/>
    <property type="project" value="TreeGrafter"/>
</dbReference>
<dbReference type="Pfam" id="PF00004">
    <property type="entry name" value="AAA"/>
    <property type="match status" value="1"/>
</dbReference>
<dbReference type="Gene3D" id="1.20.272.10">
    <property type="match status" value="1"/>
</dbReference>
<dbReference type="InterPro" id="IPR008921">
    <property type="entry name" value="DNA_pol3_clamp-load_cplx_C"/>
</dbReference>
<dbReference type="InterPro" id="IPR006642">
    <property type="entry name" value="Rad18_UBZ4"/>
</dbReference>
<dbReference type="InterPro" id="IPR003959">
    <property type="entry name" value="ATPase_AAA_core"/>
</dbReference>
<dbReference type="GeneID" id="28981402"/>
<dbReference type="GO" id="GO:0017116">
    <property type="term" value="F:single-stranded DNA helicase activity"/>
    <property type="evidence" value="ECO:0007669"/>
    <property type="project" value="TreeGrafter"/>
</dbReference>
<dbReference type="Pfam" id="PF16193">
    <property type="entry name" value="AAA_assoc_2"/>
    <property type="match status" value="1"/>
</dbReference>
<keyword evidence="13" id="KW-1185">Reference proteome</keyword>